<keyword evidence="2" id="KW-1185">Reference proteome</keyword>
<name>A0ABT0GZ54_9HYPH</name>
<dbReference type="Proteomes" id="UP001431221">
    <property type="component" value="Unassembled WGS sequence"/>
</dbReference>
<dbReference type="EMBL" id="JALNMJ010000017">
    <property type="protein sequence ID" value="MCK7614724.1"/>
    <property type="molecule type" value="Genomic_DNA"/>
</dbReference>
<evidence type="ECO:0000313" key="1">
    <source>
        <dbReference type="EMBL" id="MCK7614724.1"/>
    </source>
</evidence>
<protein>
    <submittedName>
        <fullName evidence="1">Uncharacterized protein</fullName>
    </submittedName>
</protein>
<evidence type="ECO:0000313" key="2">
    <source>
        <dbReference type="Proteomes" id="UP001431221"/>
    </source>
</evidence>
<gene>
    <name evidence="1" type="ORF">M0H32_21355</name>
</gene>
<sequence length="344" mass="37706">MGWSEYTYPGGAVWKINYGNVANVIRAYAYMVALSENVRIDVVSSYPGFSMDEIRMRQSNTLHHDKDIVDNRAKDITQKMYQAFLAMLTTSDHRDAENFLAGLRTKTMRLRREHGGLVEQSNAMNRSFLARATQAVELAKATRDGSILILSVIASVASGGTAVAAATLATGGTAVAKYQDTNDAGEAVKAGAGCLILLGWGQLANFTKGMQATDKAIFFTLGVSVDFSVNVTMNASEKQLGEAAETAAWTTLRNAGFFWLDLGTQKLLSREVGLMAQKNSQELLRCLYQGTGRLTEKAILEDLAKKPQGKDRPNPLSHEAREVSRFTSAEAFNYVRTNCMYRAR</sequence>
<proteinExistence type="predicted"/>
<accession>A0ABT0GZ54</accession>
<organism evidence="1 2">
    <name type="scientific">Roseibium sediminicola</name>
    <dbReference type="NCBI Taxonomy" id="2933272"/>
    <lineage>
        <taxon>Bacteria</taxon>
        <taxon>Pseudomonadati</taxon>
        <taxon>Pseudomonadota</taxon>
        <taxon>Alphaproteobacteria</taxon>
        <taxon>Hyphomicrobiales</taxon>
        <taxon>Stappiaceae</taxon>
        <taxon>Roseibium</taxon>
    </lineage>
</organism>
<reference evidence="1" key="1">
    <citation type="submission" date="2022-04" db="EMBL/GenBank/DDBJ databases">
        <title>Roseibium sp. CAU 1639 isolated from mud.</title>
        <authorList>
            <person name="Kim W."/>
        </authorList>
    </citation>
    <scope>NUCLEOTIDE SEQUENCE</scope>
    <source>
        <strain evidence="1">CAU 1639</strain>
    </source>
</reference>
<dbReference type="RefSeq" id="WP_248157458.1">
    <property type="nucleotide sequence ID" value="NZ_JALNMJ010000017.1"/>
</dbReference>
<comment type="caution">
    <text evidence="1">The sequence shown here is derived from an EMBL/GenBank/DDBJ whole genome shotgun (WGS) entry which is preliminary data.</text>
</comment>